<feature type="transmembrane region" description="Helical" evidence="1">
    <location>
        <begin position="15"/>
        <end position="36"/>
    </location>
</feature>
<dbReference type="Proteomes" id="UP000735302">
    <property type="component" value="Unassembled WGS sequence"/>
</dbReference>
<organism evidence="2 3">
    <name type="scientific">Plakobranchus ocellatus</name>
    <dbReference type="NCBI Taxonomy" id="259542"/>
    <lineage>
        <taxon>Eukaryota</taxon>
        <taxon>Metazoa</taxon>
        <taxon>Spiralia</taxon>
        <taxon>Lophotrochozoa</taxon>
        <taxon>Mollusca</taxon>
        <taxon>Gastropoda</taxon>
        <taxon>Heterobranchia</taxon>
        <taxon>Euthyneura</taxon>
        <taxon>Panpulmonata</taxon>
        <taxon>Sacoglossa</taxon>
        <taxon>Placobranchoidea</taxon>
        <taxon>Plakobranchidae</taxon>
        <taxon>Plakobranchus</taxon>
    </lineage>
</organism>
<sequence>MANTDTEDKDNGSNILLIVIISIVCINHLLVYKVFLEARKKTRFSSRAKHLIVILQAYGDICLALFPLALRLKGMMRNPPMMSIFCWKRVLAYTYLFHLLPFVHASGVIVLIAESFLFWRRGTENVQESMGQRWYSLKFQLVSVIPWILGLLLVLPLILAGFDFKTCSAEDYSLERIESFYWITIILPGSFALLCAFAYASIKAPLFSQSSNANTEDKTGNFTDQVFLSNFDPKQNIAYGCSKTLKVNQVGCKECGRPLQDEFLSEGPKVPERLTYWVNNNLASNTASEVSRSYTNMDDGDELLIGTEIYTPESLTIVDTTPVVKREKWTRLAAAILFCVFSMPCAIMDLTYILSQKDSLWPDSIQMETSMEILYRLHVLRSLISPLLWLNEYS</sequence>
<feature type="transmembrane region" description="Helical" evidence="1">
    <location>
        <begin position="332"/>
        <end position="353"/>
    </location>
</feature>
<gene>
    <name evidence="2" type="ORF">PoB_000892100</name>
</gene>
<keyword evidence="1" id="KW-0472">Membrane</keyword>
<protein>
    <recommendedName>
        <fullName evidence="4">G-protein coupled receptors family 1 profile domain-containing protein</fullName>
    </recommendedName>
</protein>
<evidence type="ECO:0000313" key="3">
    <source>
        <dbReference type="Proteomes" id="UP000735302"/>
    </source>
</evidence>
<dbReference type="AlphaFoldDB" id="A0AAV3Y5B3"/>
<evidence type="ECO:0000256" key="1">
    <source>
        <dbReference type="SAM" id="Phobius"/>
    </source>
</evidence>
<comment type="caution">
    <text evidence="2">The sequence shown here is derived from an EMBL/GenBank/DDBJ whole genome shotgun (WGS) entry which is preliminary data.</text>
</comment>
<keyword evidence="3" id="KW-1185">Reference proteome</keyword>
<feature type="transmembrane region" description="Helical" evidence="1">
    <location>
        <begin position="90"/>
        <end position="119"/>
    </location>
</feature>
<name>A0AAV3Y5B3_9GAST</name>
<proteinExistence type="predicted"/>
<feature type="transmembrane region" description="Helical" evidence="1">
    <location>
        <begin position="139"/>
        <end position="160"/>
    </location>
</feature>
<evidence type="ECO:0008006" key="4">
    <source>
        <dbReference type="Google" id="ProtNLM"/>
    </source>
</evidence>
<keyword evidence="1" id="KW-1133">Transmembrane helix</keyword>
<feature type="transmembrane region" description="Helical" evidence="1">
    <location>
        <begin position="180"/>
        <end position="202"/>
    </location>
</feature>
<reference evidence="2 3" key="1">
    <citation type="journal article" date="2021" name="Elife">
        <title>Chloroplast acquisition without the gene transfer in kleptoplastic sea slugs, Plakobranchus ocellatus.</title>
        <authorList>
            <person name="Maeda T."/>
            <person name="Takahashi S."/>
            <person name="Yoshida T."/>
            <person name="Shimamura S."/>
            <person name="Takaki Y."/>
            <person name="Nagai Y."/>
            <person name="Toyoda A."/>
            <person name="Suzuki Y."/>
            <person name="Arimoto A."/>
            <person name="Ishii H."/>
            <person name="Satoh N."/>
            <person name="Nishiyama T."/>
            <person name="Hasebe M."/>
            <person name="Maruyama T."/>
            <person name="Minagawa J."/>
            <person name="Obokata J."/>
            <person name="Shigenobu S."/>
        </authorList>
    </citation>
    <scope>NUCLEOTIDE SEQUENCE [LARGE SCALE GENOMIC DNA]</scope>
</reference>
<feature type="transmembrane region" description="Helical" evidence="1">
    <location>
        <begin position="48"/>
        <end position="70"/>
    </location>
</feature>
<accession>A0AAV3Y5B3</accession>
<evidence type="ECO:0000313" key="2">
    <source>
        <dbReference type="EMBL" id="GFN82415.1"/>
    </source>
</evidence>
<dbReference type="EMBL" id="BLXT01000981">
    <property type="protein sequence ID" value="GFN82415.1"/>
    <property type="molecule type" value="Genomic_DNA"/>
</dbReference>
<keyword evidence="1" id="KW-0812">Transmembrane</keyword>